<dbReference type="CDD" id="cd24047">
    <property type="entry name" value="ASKHA_NBD_EutJ"/>
    <property type="match status" value="1"/>
</dbReference>
<dbReference type="InterPro" id="IPR050696">
    <property type="entry name" value="FtsA/MreB"/>
</dbReference>
<dbReference type="OrthoDB" id="306538at2"/>
<evidence type="ECO:0000256" key="1">
    <source>
        <dbReference type="ARBA" id="ARBA00022741"/>
    </source>
</evidence>
<name>A0A072NGJ9_SCHAZ</name>
<accession>A0A072NGJ9</accession>
<evidence type="ECO:0000313" key="4">
    <source>
        <dbReference type="EMBL" id="KEF36839.1"/>
    </source>
</evidence>
<dbReference type="NCBIfam" id="TIGR02529">
    <property type="entry name" value="EutJ"/>
    <property type="match status" value="1"/>
</dbReference>
<evidence type="ECO:0000313" key="5">
    <source>
        <dbReference type="Proteomes" id="UP000027936"/>
    </source>
</evidence>
<sequence length="275" mass="29097">MSIDVEKINNYINSFAKLINEQEAKKYNGDLKVGVDLGTANIVLSVIDEEGNPVAGASYPASVVKDGLVVDYVGAVKIVKELKNRVEDLLDTTLTHAATAVPPGTIGGNMKAISNVVEAAELEVTNVIDEPTAAATVLGVTDGAVVDVGGGTTGISILKNGEVIYTADEPTGGTHMSLVVAGHYKVSFAEGDALKMDPARQDEVFSIIKPVVEKMASIVKRHTRDFDVDKIYVVGGASCFDEFEDVFFKEIGIETIKPAHPLLITPLGIALNSLK</sequence>
<dbReference type="GO" id="GO:0005524">
    <property type="term" value="F:ATP binding"/>
    <property type="evidence" value="ECO:0007669"/>
    <property type="project" value="UniProtKB-KW"/>
</dbReference>
<dbReference type="GO" id="GO:0140662">
    <property type="term" value="F:ATP-dependent protein folding chaperone"/>
    <property type="evidence" value="ECO:0007669"/>
    <property type="project" value="InterPro"/>
</dbReference>
<dbReference type="AlphaFoldDB" id="A0A072NGJ9"/>
<comment type="caution">
    <text evidence="4">The sequence shown here is derived from an EMBL/GenBank/DDBJ whole genome shotgun (WGS) entry which is preliminary data.</text>
</comment>
<keyword evidence="1" id="KW-0547">Nucleotide-binding</keyword>
<keyword evidence="2" id="KW-0067">ATP-binding</keyword>
<evidence type="ECO:0000256" key="2">
    <source>
        <dbReference type="ARBA" id="ARBA00022840"/>
    </source>
</evidence>
<proteinExistence type="predicted"/>
<dbReference type="InterPro" id="IPR043129">
    <property type="entry name" value="ATPase_NBD"/>
</dbReference>
<dbReference type="PANTHER" id="PTHR32432">
    <property type="entry name" value="CELL DIVISION PROTEIN FTSA-RELATED"/>
    <property type="match status" value="1"/>
</dbReference>
<gene>
    <name evidence="4" type="ORF">M670_03921</name>
</gene>
<dbReference type="Pfam" id="PF00012">
    <property type="entry name" value="HSP70"/>
    <property type="match status" value="1"/>
</dbReference>
<dbReference type="Proteomes" id="UP000027936">
    <property type="component" value="Unassembled WGS sequence"/>
</dbReference>
<dbReference type="RefSeq" id="WP_035197542.1">
    <property type="nucleotide sequence ID" value="NZ_JJRY01000021.1"/>
</dbReference>
<keyword evidence="3" id="KW-0143">Chaperone</keyword>
<dbReference type="InterPro" id="IPR013126">
    <property type="entry name" value="Hsp_70_fam"/>
</dbReference>
<dbReference type="PATRIC" id="fig|1348973.3.peg.3804"/>
<dbReference type="PANTHER" id="PTHR32432:SF3">
    <property type="entry name" value="ETHANOLAMINE UTILIZATION PROTEIN EUTJ"/>
    <property type="match status" value="1"/>
</dbReference>
<dbReference type="Gene3D" id="3.30.420.40">
    <property type="match status" value="2"/>
</dbReference>
<evidence type="ECO:0000256" key="3">
    <source>
        <dbReference type="ARBA" id="ARBA00023186"/>
    </source>
</evidence>
<dbReference type="NCBIfam" id="NF011660">
    <property type="entry name" value="PRK15080.1"/>
    <property type="match status" value="1"/>
</dbReference>
<dbReference type="SUPFAM" id="SSF53067">
    <property type="entry name" value="Actin-like ATPase domain"/>
    <property type="match status" value="1"/>
</dbReference>
<reference evidence="4 5" key="1">
    <citation type="submission" date="2014-04" db="EMBL/GenBank/DDBJ databases">
        <title>Draft genome sequence of Bacillus azotoformans MEV2011, a (co-) denitrifying strain unable to grow in the presence of oxygen.</title>
        <authorList>
            <person name="Nielsen M."/>
            <person name="Schreiber L."/>
            <person name="Finster K."/>
            <person name="Schramm A."/>
        </authorList>
    </citation>
    <scope>NUCLEOTIDE SEQUENCE [LARGE SCALE GENOMIC DNA]</scope>
    <source>
        <strain evidence="4 5">MEV2011</strain>
    </source>
</reference>
<dbReference type="InterPro" id="IPR013366">
    <property type="entry name" value="EutJ"/>
</dbReference>
<organism evidence="4 5">
    <name type="scientific">Schinkia azotoformans MEV2011</name>
    <dbReference type="NCBI Taxonomy" id="1348973"/>
    <lineage>
        <taxon>Bacteria</taxon>
        <taxon>Bacillati</taxon>
        <taxon>Bacillota</taxon>
        <taxon>Bacilli</taxon>
        <taxon>Bacillales</taxon>
        <taxon>Bacillaceae</taxon>
        <taxon>Calidifontibacillus/Schinkia group</taxon>
        <taxon>Schinkia</taxon>
    </lineage>
</organism>
<dbReference type="EMBL" id="JJRY01000021">
    <property type="protein sequence ID" value="KEF36839.1"/>
    <property type="molecule type" value="Genomic_DNA"/>
</dbReference>
<protein>
    <submittedName>
        <fullName evidence="4">Ethanolamine utilization protein EutJ family protein</fullName>
    </submittedName>
</protein>